<dbReference type="Gene3D" id="1.10.3720.10">
    <property type="entry name" value="MetI-like"/>
    <property type="match status" value="1"/>
</dbReference>
<evidence type="ECO:0000256" key="3">
    <source>
        <dbReference type="ARBA" id="ARBA00022475"/>
    </source>
</evidence>
<dbReference type="InterPro" id="IPR035906">
    <property type="entry name" value="MetI-like_sf"/>
</dbReference>
<dbReference type="EMBL" id="BAAANY010000036">
    <property type="protein sequence ID" value="GAA1711041.1"/>
    <property type="molecule type" value="Genomic_DNA"/>
</dbReference>
<keyword evidence="4 7" id="KW-0812">Transmembrane</keyword>
<evidence type="ECO:0000259" key="8">
    <source>
        <dbReference type="PROSITE" id="PS50928"/>
    </source>
</evidence>
<dbReference type="PROSITE" id="PS50928">
    <property type="entry name" value="ABC_TM1"/>
    <property type="match status" value="1"/>
</dbReference>
<feature type="transmembrane region" description="Helical" evidence="7">
    <location>
        <begin position="312"/>
        <end position="338"/>
    </location>
</feature>
<dbReference type="Pfam" id="PF19300">
    <property type="entry name" value="BPD_transp_1_N"/>
    <property type="match status" value="1"/>
</dbReference>
<keyword evidence="6 7" id="KW-0472">Membrane</keyword>
<organism evidence="9 10">
    <name type="scientific">Fodinicola feengrottensis</name>
    <dbReference type="NCBI Taxonomy" id="435914"/>
    <lineage>
        <taxon>Bacteria</taxon>
        <taxon>Bacillati</taxon>
        <taxon>Actinomycetota</taxon>
        <taxon>Actinomycetes</taxon>
        <taxon>Mycobacteriales</taxon>
        <taxon>Fodinicola</taxon>
    </lineage>
</organism>
<dbReference type="InterPro" id="IPR045621">
    <property type="entry name" value="BPD_transp_1_N"/>
</dbReference>
<sequence length="345" mass="37673">MIRYILRRLLLAVLTLFVLSVVCYGLFYAIPTDPAAVSCSKQCTPQNLAGARHKLELDIPIQCQYLRFVKGLVTERHYANMTGPKDFIGCPSVGAATPESYNCAAPCLGYSFARDTGVNDLIGPKLPVTVSLTLYAAILWILMGVGAGIVSALKPRSLMDRVVMVLALAGVSLPTFFTGLTIQKFVVDQGYWPIRPDYFSPFSQPWFFLQAMFLPAFVLAIANAAIYARLTRANMLETLNEDYIRTARAKGLRERRVVVKHALRAALTPLVTIAGLDIGALLGGAIITEKVFNIQGLGFLIVDAVNNLDFPVITAVTLLAAAFIVFLNLIVDLLYGVIDPKVRLS</sequence>
<evidence type="ECO:0000313" key="9">
    <source>
        <dbReference type="EMBL" id="GAA1711041.1"/>
    </source>
</evidence>
<name>A0ABN2ISS7_9ACTN</name>
<feature type="transmembrane region" description="Helical" evidence="7">
    <location>
        <begin position="262"/>
        <end position="287"/>
    </location>
</feature>
<protein>
    <submittedName>
        <fullName evidence="9">ABC transporter permease</fullName>
    </submittedName>
</protein>
<evidence type="ECO:0000256" key="5">
    <source>
        <dbReference type="ARBA" id="ARBA00022989"/>
    </source>
</evidence>
<proteinExistence type="inferred from homology"/>
<keyword evidence="5 7" id="KW-1133">Transmembrane helix</keyword>
<keyword evidence="10" id="KW-1185">Reference proteome</keyword>
<feature type="transmembrane region" description="Helical" evidence="7">
    <location>
        <begin position="132"/>
        <end position="153"/>
    </location>
</feature>
<dbReference type="PANTHER" id="PTHR43163:SF6">
    <property type="entry name" value="DIPEPTIDE TRANSPORT SYSTEM PERMEASE PROTEIN DPPB-RELATED"/>
    <property type="match status" value="1"/>
</dbReference>
<evidence type="ECO:0000256" key="6">
    <source>
        <dbReference type="ARBA" id="ARBA00023136"/>
    </source>
</evidence>
<evidence type="ECO:0000313" key="10">
    <source>
        <dbReference type="Proteomes" id="UP001500618"/>
    </source>
</evidence>
<feature type="transmembrane region" description="Helical" evidence="7">
    <location>
        <begin position="165"/>
        <end position="186"/>
    </location>
</feature>
<accession>A0ABN2ISS7</accession>
<dbReference type="RefSeq" id="WP_163567148.1">
    <property type="nucleotide sequence ID" value="NZ_BAAANY010000036.1"/>
</dbReference>
<dbReference type="SUPFAM" id="SSF161098">
    <property type="entry name" value="MetI-like"/>
    <property type="match status" value="1"/>
</dbReference>
<keyword evidence="2 7" id="KW-0813">Transport</keyword>
<feature type="transmembrane region" description="Helical" evidence="7">
    <location>
        <begin position="206"/>
        <end position="228"/>
    </location>
</feature>
<dbReference type="CDD" id="cd06261">
    <property type="entry name" value="TM_PBP2"/>
    <property type="match status" value="1"/>
</dbReference>
<comment type="subcellular location">
    <subcellularLocation>
        <location evidence="1 7">Cell membrane</location>
        <topology evidence="1 7">Multi-pass membrane protein</topology>
    </subcellularLocation>
</comment>
<reference evidence="9 10" key="1">
    <citation type="journal article" date="2019" name="Int. J. Syst. Evol. Microbiol.">
        <title>The Global Catalogue of Microorganisms (GCM) 10K type strain sequencing project: providing services to taxonomists for standard genome sequencing and annotation.</title>
        <authorList>
            <consortium name="The Broad Institute Genomics Platform"/>
            <consortium name="The Broad Institute Genome Sequencing Center for Infectious Disease"/>
            <person name="Wu L."/>
            <person name="Ma J."/>
        </authorList>
    </citation>
    <scope>NUCLEOTIDE SEQUENCE [LARGE SCALE GENOMIC DNA]</scope>
    <source>
        <strain evidence="9 10">JCM 14718</strain>
    </source>
</reference>
<dbReference type="InterPro" id="IPR000515">
    <property type="entry name" value="MetI-like"/>
</dbReference>
<gene>
    <name evidence="9" type="ORF">GCM10009765_70420</name>
</gene>
<comment type="caution">
    <text evidence="9">The sequence shown here is derived from an EMBL/GenBank/DDBJ whole genome shotgun (WGS) entry which is preliminary data.</text>
</comment>
<dbReference type="Proteomes" id="UP001500618">
    <property type="component" value="Unassembled WGS sequence"/>
</dbReference>
<dbReference type="PANTHER" id="PTHR43163">
    <property type="entry name" value="DIPEPTIDE TRANSPORT SYSTEM PERMEASE PROTEIN DPPB-RELATED"/>
    <property type="match status" value="1"/>
</dbReference>
<dbReference type="Pfam" id="PF00528">
    <property type="entry name" value="BPD_transp_1"/>
    <property type="match status" value="1"/>
</dbReference>
<evidence type="ECO:0000256" key="4">
    <source>
        <dbReference type="ARBA" id="ARBA00022692"/>
    </source>
</evidence>
<keyword evidence="3" id="KW-1003">Cell membrane</keyword>
<comment type="similarity">
    <text evidence="7">Belongs to the binding-protein-dependent transport system permease family.</text>
</comment>
<evidence type="ECO:0000256" key="2">
    <source>
        <dbReference type="ARBA" id="ARBA00022448"/>
    </source>
</evidence>
<feature type="domain" description="ABC transmembrane type-1" evidence="8">
    <location>
        <begin position="126"/>
        <end position="331"/>
    </location>
</feature>
<evidence type="ECO:0000256" key="7">
    <source>
        <dbReference type="RuleBase" id="RU363032"/>
    </source>
</evidence>
<evidence type="ECO:0000256" key="1">
    <source>
        <dbReference type="ARBA" id="ARBA00004651"/>
    </source>
</evidence>